<keyword evidence="2" id="KW-0245">EGF-like domain</keyword>
<dbReference type="SUPFAM" id="SSF49899">
    <property type="entry name" value="Concanavalin A-like lectins/glucanases"/>
    <property type="match status" value="2"/>
</dbReference>
<accession>A0A7I8VC70</accession>
<organism evidence="5 6">
    <name type="scientific">Dimorphilus gyrociliatus</name>
    <dbReference type="NCBI Taxonomy" id="2664684"/>
    <lineage>
        <taxon>Eukaryota</taxon>
        <taxon>Metazoa</taxon>
        <taxon>Spiralia</taxon>
        <taxon>Lophotrochozoa</taxon>
        <taxon>Annelida</taxon>
        <taxon>Polychaeta</taxon>
        <taxon>Polychaeta incertae sedis</taxon>
        <taxon>Dinophilidae</taxon>
        <taxon>Dimorphilus</taxon>
    </lineage>
</organism>
<dbReference type="Pfam" id="PF02210">
    <property type="entry name" value="Laminin_G_2"/>
    <property type="match status" value="2"/>
</dbReference>
<keyword evidence="6" id="KW-1185">Reference proteome</keyword>
<dbReference type="InterPro" id="IPR050372">
    <property type="entry name" value="Neurexin-related_CASP"/>
</dbReference>
<dbReference type="EMBL" id="CAJFCJ010000003">
    <property type="protein sequence ID" value="CAD5112829.1"/>
    <property type="molecule type" value="Genomic_DNA"/>
</dbReference>
<dbReference type="PROSITE" id="PS50026">
    <property type="entry name" value="EGF_3"/>
    <property type="match status" value="1"/>
</dbReference>
<evidence type="ECO:0000256" key="1">
    <source>
        <dbReference type="ARBA" id="ARBA00023157"/>
    </source>
</evidence>
<comment type="caution">
    <text evidence="2">Lacks conserved residue(s) required for the propagation of feature annotation.</text>
</comment>
<gene>
    <name evidence="5" type="ORF">DGYR_LOCUS1899</name>
</gene>
<dbReference type="OrthoDB" id="6275838at2759"/>
<protein>
    <submittedName>
        <fullName evidence="5">DgyrCDS2040</fullName>
    </submittedName>
</protein>
<feature type="domain" description="Laminin G" evidence="3">
    <location>
        <begin position="27"/>
        <end position="211"/>
    </location>
</feature>
<dbReference type="SMART" id="SM00282">
    <property type="entry name" value="LamG"/>
    <property type="match status" value="2"/>
</dbReference>
<dbReference type="PANTHER" id="PTHR15036:SF89">
    <property type="entry name" value="NEUREXIN 1, ISOFORM F"/>
    <property type="match status" value="1"/>
</dbReference>
<comment type="caution">
    <text evidence="5">The sequence shown here is derived from an EMBL/GenBank/DDBJ whole genome shotgun (WGS) entry which is preliminary data.</text>
</comment>
<dbReference type="InterPro" id="IPR001791">
    <property type="entry name" value="Laminin_G"/>
</dbReference>
<dbReference type="PANTHER" id="PTHR15036">
    <property type="entry name" value="PIKACHURIN-LIKE PROTEIN"/>
    <property type="match status" value="1"/>
</dbReference>
<dbReference type="CDD" id="cd00110">
    <property type="entry name" value="LamG"/>
    <property type="match status" value="2"/>
</dbReference>
<evidence type="ECO:0000259" key="3">
    <source>
        <dbReference type="PROSITE" id="PS50025"/>
    </source>
</evidence>
<evidence type="ECO:0000259" key="4">
    <source>
        <dbReference type="PROSITE" id="PS50026"/>
    </source>
</evidence>
<evidence type="ECO:0000313" key="6">
    <source>
        <dbReference type="Proteomes" id="UP000549394"/>
    </source>
</evidence>
<dbReference type="Gene3D" id="2.60.120.200">
    <property type="match status" value="2"/>
</dbReference>
<feature type="domain" description="Laminin G" evidence="3">
    <location>
        <begin position="262"/>
        <end position="419"/>
    </location>
</feature>
<name>A0A7I8VC70_9ANNE</name>
<dbReference type="PROSITE" id="PS50025">
    <property type="entry name" value="LAM_G_DOMAIN"/>
    <property type="match status" value="2"/>
</dbReference>
<evidence type="ECO:0000313" key="5">
    <source>
        <dbReference type="EMBL" id="CAD5112829.1"/>
    </source>
</evidence>
<evidence type="ECO:0000256" key="2">
    <source>
        <dbReference type="PROSITE-ProRule" id="PRU00076"/>
    </source>
</evidence>
<reference evidence="5 6" key="1">
    <citation type="submission" date="2020-08" db="EMBL/GenBank/DDBJ databases">
        <authorList>
            <person name="Hejnol A."/>
        </authorList>
    </citation>
    <scope>NUCLEOTIDE SEQUENCE [LARGE SCALE GENOMIC DNA]</scope>
</reference>
<dbReference type="InterPro" id="IPR013320">
    <property type="entry name" value="ConA-like_dom_sf"/>
</dbReference>
<feature type="domain" description="EGF-like" evidence="4">
    <location>
        <begin position="214"/>
        <end position="251"/>
    </location>
</feature>
<dbReference type="Gene3D" id="2.10.25.10">
    <property type="entry name" value="Laminin"/>
    <property type="match status" value="1"/>
</dbReference>
<keyword evidence="1" id="KW-1015">Disulfide bond</keyword>
<sequence>MQQLYYNNRDLTASGLSYRTNIDPVISTDYAFNFPSREDYFVIDGSRVDGPFGISLKLRTTQSEGVVLYMPGANSKNYLMAEIHNSRLELVYNFEGNHSSLRNPMRVDDNKWHSVQIAIYKSEGVKLSLILRVDEKYAIKGMNENTKFKTSGKVWVGGVEDLRDLPSKNVKSRRGYQGCLANLNGIFNLKPYANILTLKDVNVHGNVESGCSAPENKCGDSTCKNQGVCILHPTRVSCDCEMTSFVGNQCDQHAISYAFHNEETKADSESSFMVYDIDLEHPASNLNDTISFGIKTTDLSGDIIKLQSSHHNFFIKIELTQGNILASFNLGGEKPASRLYLLSHVSDGQYHVVRFRREAQKAWLQVDRNENIEITKKRGKVIKKDMKKKFGLNLYLQEMGNINEVPLRLHREGKQLLSY</sequence>
<proteinExistence type="predicted"/>
<dbReference type="AlphaFoldDB" id="A0A7I8VC70"/>
<dbReference type="InterPro" id="IPR000742">
    <property type="entry name" value="EGF"/>
</dbReference>
<dbReference type="Proteomes" id="UP000549394">
    <property type="component" value="Unassembled WGS sequence"/>
</dbReference>